<protein>
    <submittedName>
        <fullName evidence="1">Gluconate 2-dehydrogenase subunit 3 family protein</fullName>
    </submittedName>
</protein>
<keyword evidence="2" id="KW-1185">Reference proteome</keyword>
<organism evidence="1 2">
    <name type="scientific">Niastella soli</name>
    <dbReference type="NCBI Taxonomy" id="2821487"/>
    <lineage>
        <taxon>Bacteria</taxon>
        <taxon>Pseudomonadati</taxon>
        <taxon>Bacteroidota</taxon>
        <taxon>Chitinophagia</taxon>
        <taxon>Chitinophagales</taxon>
        <taxon>Chitinophagaceae</taxon>
        <taxon>Niastella</taxon>
    </lineage>
</organism>
<dbReference type="EMBL" id="JAGHKO010000024">
    <property type="protein sequence ID" value="MBO9205298.1"/>
    <property type="molecule type" value="Genomic_DNA"/>
</dbReference>
<evidence type="ECO:0000313" key="2">
    <source>
        <dbReference type="Proteomes" id="UP000677244"/>
    </source>
</evidence>
<comment type="caution">
    <text evidence="1">The sequence shown here is derived from an EMBL/GenBank/DDBJ whole genome shotgun (WGS) entry which is preliminary data.</text>
</comment>
<dbReference type="InterPro" id="IPR027056">
    <property type="entry name" value="Gluconate_2DH_su3"/>
</dbReference>
<dbReference type="RefSeq" id="WP_209144737.1">
    <property type="nucleotide sequence ID" value="NZ_JAGHKO010000024.1"/>
</dbReference>
<proteinExistence type="predicted"/>
<gene>
    <name evidence="1" type="ORF">J7I42_33730</name>
</gene>
<accession>A0ABS3Z544</accession>
<sequence>MDRRKSLKAIAVGTLSASVLLDACKTDNKKEAAKGAESAGEFTLDRAVEEQEREKEITSKTFFTPHEMATITVLADIIIPKDEISGSASDAKVPDFIEYIVKDMPEKQIPMRGGLRWLDVQSLKRFNKSFIECDPAQQINIVDDIAYPQIVYKENGKEVTKGKKTKPEMAQGIAFFSLMRDLTTSGFYTSQIGVKDVGYAGNTPNKWNGVPDDVLKQYGLAYTEKEMKECAKY</sequence>
<dbReference type="Proteomes" id="UP000677244">
    <property type="component" value="Unassembled WGS sequence"/>
</dbReference>
<name>A0ABS3Z544_9BACT</name>
<reference evidence="1 2" key="1">
    <citation type="submission" date="2021-03" db="EMBL/GenBank/DDBJ databases">
        <title>Assistant Professor.</title>
        <authorList>
            <person name="Huq M.A."/>
        </authorList>
    </citation>
    <scope>NUCLEOTIDE SEQUENCE [LARGE SCALE GENOMIC DNA]</scope>
    <source>
        <strain evidence="1 2">MAH-29</strain>
    </source>
</reference>
<dbReference type="Pfam" id="PF13618">
    <property type="entry name" value="Gluconate_2-dh3"/>
    <property type="match status" value="1"/>
</dbReference>
<evidence type="ECO:0000313" key="1">
    <source>
        <dbReference type="EMBL" id="MBO9205298.1"/>
    </source>
</evidence>